<dbReference type="PANTHER" id="PTHR38659:SF1">
    <property type="entry name" value="METAL DEPENDENT PHOSPHOHYDROLASE"/>
    <property type="match status" value="1"/>
</dbReference>
<protein>
    <submittedName>
        <fullName evidence="2">HDIG domain-containing protein</fullName>
    </submittedName>
</protein>
<proteinExistence type="predicted"/>
<feature type="domain" description="HD" evidence="1">
    <location>
        <begin position="22"/>
        <end position="110"/>
    </location>
</feature>
<evidence type="ECO:0000313" key="2">
    <source>
        <dbReference type="EMBL" id="GEM89942.1"/>
    </source>
</evidence>
<dbReference type="EMBL" id="BJXN01000008">
    <property type="protein sequence ID" value="GEM89942.1"/>
    <property type="molecule type" value="Genomic_DNA"/>
</dbReference>
<organism evidence="2 3">
    <name type="scientific">Oceanithermus desulfurans NBRC 100063</name>
    <dbReference type="NCBI Taxonomy" id="1227550"/>
    <lineage>
        <taxon>Bacteria</taxon>
        <taxon>Thermotogati</taxon>
        <taxon>Deinococcota</taxon>
        <taxon>Deinococci</taxon>
        <taxon>Thermales</taxon>
        <taxon>Thermaceae</taxon>
        <taxon>Oceanithermus</taxon>
    </lineage>
</organism>
<dbReference type="AlphaFoldDB" id="A0A511RLW9"/>
<dbReference type="NCBIfam" id="TIGR00277">
    <property type="entry name" value="HDIG"/>
    <property type="match status" value="1"/>
</dbReference>
<accession>A0A511RLW9</accession>
<dbReference type="Gene3D" id="1.10.3210.10">
    <property type="entry name" value="Hypothetical protein af1432"/>
    <property type="match status" value="1"/>
</dbReference>
<evidence type="ECO:0000259" key="1">
    <source>
        <dbReference type="Pfam" id="PF01966"/>
    </source>
</evidence>
<dbReference type="RefSeq" id="WP_147147239.1">
    <property type="nucleotide sequence ID" value="NZ_BJXN01000008.1"/>
</dbReference>
<dbReference type="SUPFAM" id="SSF109604">
    <property type="entry name" value="HD-domain/PDEase-like"/>
    <property type="match status" value="1"/>
</dbReference>
<dbReference type="OrthoDB" id="9801160at2"/>
<sequence length="191" mass="21565">MPTYDEALALMHDWTPSESLRRHMYAVEAAMRAYARKFGEDEETWAIAGLIHDFDWEKHPETHPNKGADHLAELGWPAEIVRAVRAHAPERSGVEPETLMERTLYACDEITGLITAAVYVRPDRSIHTLTVKSLKKKFKDKSFARGVDREMVRRGAELLDVELWEHVGFVLEAMQRDAGRLGLAGEAAAEG</sequence>
<dbReference type="InterPro" id="IPR006674">
    <property type="entry name" value="HD_domain"/>
</dbReference>
<dbReference type="PANTHER" id="PTHR38659">
    <property type="entry name" value="METAL-DEPENDENT PHOSPHOHYDROLASE"/>
    <property type="match status" value="1"/>
</dbReference>
<evidence type="ECO:0000313" key="3">
    <source>
        <dbReference type="Proteomes" id="UP000321827"/>
    </source>
</evidence>
<dbReference type="Proteomes" id="UP000321827">
    <property type="component" value="Unassembled WGS sequence"/>
</dbReference>
<gene>
    <name evidence="2" type="ORF">ODE01S_13760</name>
</gene>
<reference evidence="2 3" key="1">
    <citation type="submission" date="2019-07" db="EMBL/GenBank/DDBJ databases">
        <title>Whole genome shotgun sequence of Oceanithermus desulfurans NBRC 100063.</title>
        <authorList>
            <person name="Hosoyama A."/>
            <person name="Uohara A."/>
            <person name="Ohji S."/>
            <person name="Ichikawa N."/>
        </authorList>
    </citation>
    <scope>NUCLEOTIDE SEQUENCE [LARGE SCALE GENOMIC DNA]</scope>
    <source>
        <strain evidence="2 3">NBRC 100063</strain>
    </source>
</reference>
<dbReference type="InterPro" id="IPR006675">
    <property type="entry name" value="HDIG_dom"/>
</dbReference>
<name>A0A511RLW9_9DEIN</name>
<comment type="caution">
    <text evidence="2">The sequence shown here is derived from an EMBL/GenBank/DDBJ whole genome shotgun (WGS) entry which is preliminary data.</text>
</comment>
<dbReference type="Pfam" id="PF01966">
    <property type="entry name" value="HD"/>
    <property type="match status" value="1"/>
</dbReference>